<name>A0A9E8ZB58_9CYAN</name>
<dbReference type="InterPro" id="IPR006015">
    <property type="entry name" value="Universal_stress_UspA"/>
</dbReference>
<evidence type="ECO:0000313" key="4">
    <source>
        <dbReference type="Proteomes" id="UP001163152"/>
    </source>
</evidence>
<dbReference type="PANTHER" id="PTHR46268:SF8">
    <property type="entry name" value="UNIVERSAL STRESS PROTEIN SLL1388"/>
    <property type="match status" value="1"/>
</dbReference>
<evidence type="ECO:0000256" key="1">
    <source>
        <dbReference type="ARBA" id="ARBA00008791"/>
    </source>
</evidence>
<accession>A0A9E8ZB58</accession>
<dbReference type="AlphaFoldDB" id="A0A9E8ZB58"/>
<keyword evidence="4" id="KW-1185">Reference proteome</keyword>
<reference evidence="3" key="1">
    <citation type="submission" date="2022-12" db="EMBL/GenBank/DDBJ databases">
        <title>Polyphasic identification of a Novel Hot-Spring Cyanobacterium Ocullathermofonsia sinensis gen nov. sp. nov. and Genomic Insights on its Adaptations to the Thermal Habitat.</title>
        <authorList>
            <person name="Daroch M."/>
            <person name="Tang J."/>
            <person name="Jiang Y."/>
        </authorList>
    </citation>
    <scope>NUCLEOTIDE SEQUENCE</scope>
    <source>
        <strain evidence="3">PKUAC-SCTA174</strain>
    </source>
</reference>
<dbReference type="KEGG" id="tsin:OXH18_15770"/>
<feature type="domain" description="UspA" evidence="2">
    <location>
        <begin position="3"/>
        <end position="156"/>
    </location>
</feature>
<dbReference type="Proteomes" id="UP001163152">
    <property type="component" value="Chromosome"/>
</dbReference>
<dbReference type="CDD" id="cd00293">
    <property type="entry name" value="USP-like"/>
    <property type="match status" value="1"/>
</dbReference>
<evidence type="ECO:0000313" key="3">
    <source>
        <dbReference type="EMBL" id="WAL58632.1"/>
    </source>
</evidence>
<protein>
    <submittedName>
        <fullName evidence="3">Universal stress protein</fullName>
    </submittedName>
</protein>
<dbReference type="Pfam" id="PF00582">
    <property type="entry name" value="Usp"/>
    <property type="match status" value="1"/>
</dbReference>
<dbReference type="PRINTS" id="PR01438">
    <property type="entry name" value="UNVRSLSTRESS"/>
</dbReference>
<dbReference type="InterPro" id="IPR006016">
    <property type="entry name" value="UspA"/>
</dbReference>
<dbReference type="InterPro" id="IPR014729">
    <property type="entry name" value="Rossmann-like_a/b/a_fold"/>
</dbReference>
<gene>
    <name evidence="3" type="ORF">OXH18_15770</name>
</gene>
<comment type="similarity">
    <text evidence="1">Belongs to the universal stress protein A family.</text>
</comment>
<sequence length="176" mass="19024">MGFQKILAAIDHSPLSDLVFNQALELAKANQSKLLLFHCVTADTVILSPSFAGEFGVPSRIMSQAYQTEVVRIDQQIHHIQALLKHYRELATQQQVAVEADYKTAEPGQGLCQMAQQWGADLLVLGRRGRKGLTEALLGSVSNYVLHHAPCAVLVIQAPNGASTRSTSSHPEAVAG</sequence>
<proteinExistence type="inferred from homology"/>
<organism evidence="3 4">
    <name type="scientific">Thermocoleostomius sinensis A174</name>
    <dbReference type="NCBI Taxonomy" id="2016057"/>
    <lineage>
        <taxon>Bacteria</taxon>
        <taxon>Bacillati</taxon>
        <taxon>Cyanobacteriota</taxon>
        <taxon>Cyanophyceae</taxon>
        <taxon>Oculatellales</taxon>
        <taxon>Oculatellaceae</taxon>
        <taxon>Thermocoleostomius</taxon>
    </lineage>
</organism>
<evidence type="ECO:0000259" key="2">
    <source>
        <dbReference type="Pfam" id="PF00582"/>
    </source>
</evidence>
<dbReference type="RefSeq" id="WP_268608057.1">
    <property type="nucleotide sequence ID" value="NZ_CP113797.1"/>
</dbReference>
<dbReference type="Gene3D" id="3.40.50.620">
    <property type="entry name" value="HUPs"/>
    <property type="match status" value="1"/>
</dbReference>
<dbReference type="EMBL" id="CP113797">
    <property type="protein sequence ID" value="WAL58632.1"/>
    <property type="molecule type" value="Genomic_DNA"/>
</dbReference>
<dbReference type="SUPFAM" id="SSF52402">
    <property type="entry name" value="Adenine nucleotide alpha hydrolases-like"/>
    <property type="match status" value="1"/>
</dbReference>
<dbReference type="PANTHER" id="PTHR46268">
    <property type="entry name" value="STRESS RESPONSE PROTEIN NHAX"/>
    <property type="match status" value="1"/>
</dbReference>